<evidence type="ECO:0000313" key="3">
    <source>
        <dbReference type="Proteomes" id="UP000077266"/>
    </source>
</evidence>
<accession>A0A166MS20</accession>
<feature type="region of interest" description="Disordered" evidence="1">
    <location>
        <begin position="1"/>
        <end position="35"/>
    </location>
</feature>
<dbReference type="EMBL" id="KV426945">
    <property type="protein sequence ID" value="KZV78333.1"/>
    <property type="molecule type" value="Genomic_DNA"/>
</dbReference>
<evidence type="ECO:0000313" key="2">
    <source>
        <dbReference type="EMBL" id="KZV78333.1"/>
    </source>
</evidence>
<reference evidence="2 3" key="1">
    <citation type="journal article" date="2016" name="Mol. Biol. Evol.">
        <title>Comparative Genomics of Early-Diverging Mushroom-Forming Fungi Provides Insights into the Origins of Lignocellulose Decay Capabilities.</title>
        <authorList>
            <person name="Nagy L.G."/>
            <person name="Riley R."/>
            <person name="Tritt A."/>
            <person name="Adam C."/>
            <person name="Daum C."/>
            <person name="Floudas D."/>
            <person name="Sun H."/>
            <person name="Yadav J.S."/>
            <person name="Pangilinan J."/>
            <person name="Larsson K.H."/>
            <person name="Matsuura K."/>
            <person name="Barry K."/>
            <person name="Labutti K."/>
            <person name="Kuo R."/>
            <person name="Ohm R.A."/>
            <person name="Bhattacharya S.S."/>
            <person name="Shirouzu T."/>
            <person name="Yoshinaga Y."/>
            <person name="Martin F.M."/>
            <person name="Grigoriev I.V."/>
            <person name="Hibbett D.S."/>
        </authorList>
    </citation>
    <scope>NUCLEOTIDE SEQUENCE [LARGE SCALE GENOMIC DNA]</scope>
    <source>
        <strain evidence="2 3">HHB12029</strain>
    </source>
</reference>
<organism evidence="2 3">
    <name type="scientific">Exidia glandulosa HHB12029</name>
    <dbReference type="NCBI Taxonomy" id="1314781"/>
    <lineage>
        <taxon>Eukaryota</taxon>
        <taxon>Fungi</taxon>
        <taxon>Dikarya</taxon>
        <taxon>Basidiomycota</taxon>
        <taxon>Agaricomycotina</taxon>
        <taxon>Agaricomycetes</taxon>
        <taxon>Auriculariales</taxon>
        <taxon>Exidiaceae</taxon>
        <taxon>Exidia</taxon>
    </lineage>
</organism>
<dbReference type="InParanoid" id="A0A166MS20"/>
<feature type="compositionally biased region" description="Basic and acidic residues" evidence="1">
    <location>
        <begin position="25"/>
        <end position="35"/>
    </location>
</feature>
<protein>
    <submittedName>
        <fullName evidence="2">Uncharacterized protein</fullName>
    </submittedName>
</protein>
<dbReference type="AlphaFoldDB" id="A0A166MS20"/>
<gene>
    <name evidence="2" type="ORF">EXIGLDRAFT_716976</name>
</gene>
<proteinExistence type="predicted"/>
<sequence length="67" mass="7644">ERGRCSVSRRRSENVRGRQGRRREKLAIQDSREDAQSRGGRLIWLEQLGMSAEGVSVSFRRVRNGGS</sequence>
<evidence type="ECO:0000256" key="1">
    <source>
        <dbReference type="SAM" id="MobiDB-lite"/>
    </source>
</evidence>
<feature type="non-terminal residue" evidence="2">
    <location>
        <position position="1"/>
    </location>
</feature>
<name>A0A166MS20_EXIGL</name>
<dbReference type="Proteomes" id="UP000077266">
    <property type="component" value="Unassembled WGS sequence"/>
</dbReference>
<keyword evidence="3" id="KW-1185">Reference proteome</keyword>